<feature type="non-terminal residue" evidence="2">
    <location>
        <position position="1"/>
    </location>
</feature>
<proteinExistence type="predicted"/>
<sequence length="437" mass="50622">QVEDKLKAAGINTQLIKPVGRPRLEEAQSGLLETILHLVSSDGQTDERRRSEIIWSTPPKRFNTEEGKQNVKTVPVKLLRLQNTTRKRHEDTYFCAFLVRNIKEMISLLEPQSVLTIYQDDKARKNTSQFGHSKQARTNPNESKYEKAKAITYSGPMFIRICNGKHNTSTAYTHSKDFNDLMSNERLHNFTTTEDGQSKPVVLMLTNSGPDENSHDLARIILPYDTFGSHLDEQLKTADDELENHNFKVAGKILASIIKYNDTSCCRPFRSRILQLLPNQFFPLPILVQQKSYSICAASINASDNTTHFSNFLLSTLMAGKLIFLEMNLQRFPFNWYSPTINKSINEYFCTFCYQYFRLKKSLKQHIQKCPYKSSNSLMKNQVSNNKGKAIWIKENTIPKDAPESLFQEVRHIRTNQDRQAYFIDWKTWKPEWTNDE</sequence>
<accession>A0ABN7W0F5</accession>
<gene>
    <name evidence="2" type="ORF">GMARGA_LOCUS24897</name>
</gene>
<protein>
    <submittedName>
        <fullName evidence="2">17980_t:CDS:1</fullName>
    </submittedName>
</protein>
<dbReference type="EMBL" id="CAJVQB010026891">
    <property type="protein sequence ID" value="CAG8809471.1"/>
    <property type="molecule type" value="Genomic_DNA"/>
</dbReference>
<evidence type="ECO:0000313" key="2">
    <source>
        <dbReference type="EMBL" id="CAG8809471.1"/>
    </source>
</evidence>
<feature type="region of interest" description="Disordered" evidence="1">
    <location>
        <begin position="125"/>
        <end position="144"/>
    </location>
</feature>
<dbReference type="PANTHER" id="PTHR46954:SF1">
    <property type="entry name" value="C2H2-TYPE DOMAIN-CONTAINING PROTEIN"/>
    <property type="match status" value="1"/>
</dbReference>
<comment type="caution">
    <text evidence="2">The sequence shown here is derived from an EMBL/GenBank/DDBJ whole genome shotgun (WGS) entry which is preliminary data.</text>
</comment>
<name>A0ABN7W0F5_GIGMA</name>
<evidence type="ECO:0000313" key="3">
    <source>
        <dbReference type="Proteomes" id="UP000789901"/>
    </source>
</evidence>
<organism evidence="2 3">
    <name type="scientific">Gigaspora margarita</name>
    <dbReference type="NCBI Taxonomy" id="4874"/>
    <lineage>
        <taxon>Eukaryota</taxon>
        <taxon>Fungi</taxon>
        <taxon>Fungi incertae sedis</taxon>
        <taxon>Mucoromycota</taxon>
        <taxon>Glomeromycotina</taxon>
        <taxon>Glomeromycetes</taxon>
        <taxon>Diversisporales</taxon>
        <taxon>Gigasporaceae</taxon>
        <taxon>Gigaspora</taxon>
    </lineage>
</organism>
<feature type="compositionally biased region" description="Polar residues" evidence="1">
    <location>
        <begin position="126"/>
        <end position="142"/>
    </location>
</feature>
<dbReference type="Proteomes" id="UP000789901">
    <property type="component" value="Unassembled WGS sequence"/>
</dbReference>
<keyword evidence="3" id="KW-1185">Reference proteome</keyword>
<dbReference type="PANTHER" id="PTHR46954">
    <property type="entry name" value="C2H2-TYPE DOMAIN-CONTAINING PROTEIN"/>
    <property type="match status" value="1"/>
</dbReference>
<reference evidence="2 3" key="1">
    <citation type="submission" date="2021-06" db="EMBL/GenBank/DDBJ databases">
        <authorList>
            <person name="Kallberg Y."/>
            <person name="Tangrot J."/>
            <person name="Rosling A."/>
        </authorList>
    </citation>
    <scope>NUCLEOTIDE SEQUENCE [LARGE SCALE GENOMIC DNA]</scope>
    <source>
        <strain evidence="2 3">120-4 pot B 10/14</strain>
    </source>
</reference>
<evidence type="ECO:0000256" key="1">
    <source>
        <dbReference type="SAM" id="MobiDB-lite"/>
    </source>
</evidence>